<keyword evidence="8" id="KW-1185">Reference proteome</keyword>
<comment type="cofactor">
    <cofactor evidence="1">
        <name>Zn(2+)</name>
        <dbReference type="ChEBI" id="CHEBI:29105"/>
    </cofactor>
</comment>
<accession>A0A2C7AAP4</accession>
<dbReference type="SUPFAM" id="SSF56281">
    <property type="entry name" value="Metallo-hydrolase/oxidoreductase"/>
    <property type="match status" value="1"/>
</dbReference>
<dbReference type="Proteomes" id="UP000223527">
    <property type="component" value="Unassembled WGS sequence"/>
</dbReference>
<reference evidence="7 8" key="1">
    <citation type="submission" date="2017-10" db="EMBL/GenBank/DDBJ databases">
        <authorList>
            <person name="Banno H."/>
            <person name="Chua N.-H."/>
        </authorList>
    </citation>
    <scope>NUCLEOTIDE SEQUENCE [LARGE SCALE GENOMIC DNA]</scope>
    <source>
        <strain evidence="7 8">YW11</strain>
    </source>
</reference>
<keyword evidence="4 7" id="KW-0378">Hydrolase</keyword>
<dbReference type="PANTHER" id="PTHR42978:SF7">
    <property type="entry name" value="METALLO-HYDROLASE RV2300C-RELATED"/>
    <property type="match status" value="1"/>
</dbReference>
<dbReference type="InterPro" id="IPR051013">
    <property type="entry name" value="MBL_superfamily_lactonases"/>
</dbReference>
<comment type="caution">
    <text evidence="7">The sequence shown here is derived from an EMBL/GenBank/DDBJ whole genome shotgun (WGS) entry which is preliminary data.</text>
</comment>
<keyword evidence="3" id="KW-0479">Metal-binding</keyword>
<dbReference type="CDD" id="cd07729">
    <property type="entry name" value="AHL_lactonase_MBL-fold"/>
    <property type="match status" value="1"/>
</dbReference>
<comment type="similarity">
    <text evidence="2">Belongs to the metallo-beta-lactamase superfamily.</text>
</comment>
<dbReference type="Gene3D" id="3.60.15.10">
    <property type="entry name" value="Ribonuclease Z/Hydroxyacylglutathione hydrolase-like"/>
    <property type="match status" value="1"/>
</dbReference>
<evidence type="ECO:0000259" key="6">
    <source>
        <dbReference type="SMART" id="SM00849"/>
    </source>
</evidence>
<evidence type="ECO:0000256" key="2">
    <source>
        <dbReference type="ARBA" id="ARBA00007749"/>
    </source>
</evidence>
<evidence type="ECO:0000256" key="3">
    <source>
        <dbReference type="ARBA" id="ARBA00022723"/>
    </source>
</evidence>
<dbReference type="SMART" id="SM00849">
    <property type="entry name" value="Lactamase_B"/>
    <property type="match status" value="1"/>
</dbReference>
<dbReference type="GO" id="GO:0016787">
    <property type="term" value="F:hydrolase activity"/>
    <property type="evidence" value="ECO:0007669"/>
    <property type="project" value="UniProtKB-KW"/>
</dbReference>
<dbReference type="OrthoDB" id="9773738at2"/>
<dbReference type="PANTHER" id="PTHR42978">
    <property type="entry name" value="QUORUM-QUENCHING LACTONASE YTNP-RELATED-RELATED"/>
    <property type="match status" value="1"/>
</dbReference>
<protein>
    <submittedName>
        <fullName evidence="7">MBL fold hydrolase</fullName>
    </submittedName>
</protein>
<sequence length="270" mass="29788">MPGQDEDSYEIHAVKYARHDRPAHENFIGGDPHDNAPMPLDYFVWAVVGRRRSFILDTGFSAEVAARRGRRLLCTPAEGLRRIGIEAAEATDVVLSHMHYDHAGNAGMFPGARYHIQDREMAFCTGRCMCHGTLRAPFEAEDVKAMVDRVFAGRASFHDGSVELAPGVSLHHVGGHSLGLQVMRVRTRRGWVVLASDATHFYANLEQRRPFPIVADMTQVLEGYDALHRLASSPAHIIPGHDPLVLERYPASAPGLEGMAARLDAEPRPG</sequence>
<evidence type="ECO:0000256" key="4">
    <source>
        <dbReference type="ARBA" id="ARBA00022801"/>
    </source>
</evidence>
<evidence type="ECO:0000256" key="5">
    <source>
        <dbReference type="ARBA" id="ARBA00022833"/>
    </source>
</evidence>
<feature type="domain" description="Metallo-beta-lactamase" evidence="6">
    <location>
        <begin position="41"/>
        <end position="241"/>
    </location>
</feature>
<dbReference type="EMBL" id="PDNU01000010">
    <property type="protein sequence ID" value="PHK95470.1"/>
    <property type="molecule type" value="Genomic_DNA"/>
</dbReference>
<dbReference type="AlphaFoldDB" id="A0A2C7AAP4"/>
<dbReference type="InterPro" id="IPR036866">
    <property type="entry name" value="RibonucZ/Hydroxyglut_hydro"/>
</dbReference>
<dbReference type="RefSeq" id="WP_099095066.1">
    <property type="nucleotide sequence ID" value="NZ_PDNU01000010.1"/>
</dbReference>
<dbReference type="Pfam" id="PF00753">
    <property type="entry name" value="Lactamase_B"/>
    <property type="match status" value="1"/>
</dbReference>
<keyword evidence="5" id="KW-0862">Zinc</keyword>
<dbReference type="GO" id="GO:0046872">
    <property type="term" value="F:metal ion binding"/>
    <property type="evidence" value="ECO:0007669"/>
    <property type="project" value="UniProtKB-KW"/>
</dbReference>
<proteinExistence type="inferred from homology"/>
<evidence type="ECO:0000313" key="7">
    <source>
        <dbReference type="EMBL" id="PHK95470.1"/>
    </source>
</evidence>
<name>A0A2C7AAP4_9PROT</name>
<evidence type="ECO:0000313" key="8">
    <source>
        <dbReference type="Proteomes" id="UP000223527"/>
    </source>
</evidence>
<gene>
    <name evidence="7" type="ORF">CR162_08260</name>
</gene>
<organism evidence="7 8">
    <name type="scientific">Teichococcus rhizosphaerae</name>
    <dbReference type="NCBI Taxonomy" id="1335062"/>
    <lineage>
        <taxon>Bacteria</taxon>
        <taxon>Pseudomonadati</taxon>
        <taxon>Pseudomonadota</taxon>
        <taxon>Alphaproteobacteria</taxon>
        <taxon>Acetobacterales</taxon>
        <taxon>Roseomonadaceae</taxon>
        <taxon>Roseomonas</taxon>
    </lineage>
</organism>
<evidence type="ECO:0000256" key="1">
    <source>
        <dbReference type="ARBA" id="ARBA00001947"/>
    </source>
</evidence>
<dbReference type="InterPro" id="IPR001279">
    <property type="entry name" value="Metallo-B-lactamas"/>
</dbReference>